<feature type="region of interest" description="Disordered" evidence="1">
    <location>
        <begin position="124"/>
        <end position="154"/>
    </location>
</feature>
<dbReference type="SUPFAM" id="SSF52833">
    <property type="entry name" value="Thioredoxin-like"/>
    <property type="match status" value="1"/>
</dbReference>
<dbReference type="AlphaFoldDB" id="A0A7H9ASV1"/>
<gene>
    <name evidence="2" type="ORF">HYG79_14405</name>
</gene>
<evidence type="ECO:0000313" key="3">
    <source>
        <dbReference type="Proteomes" id="UP000509302"/>
    </source>
</evidence>
<sequence length="154" mass="17250">MGVFARDKNQLSYIYNSNSNLGEKVLGYVKGMEFQIDTIDISKDNLGDTAWTEISELLGMGFDEILATDHPEVPEKFQGGSFDTKGWLKILNQNPIMLQNPIAINGDRAKQIESRDDILKFYGVDSAGLEQSPDEGRPDTKSNTENETFIPDRD</sequence>
<keyword evidence="3" id="KW-1185">Reference proteome</keyword>
<protein>
    <recommendedName>
        <fullName evidence="4">Arsenate reductase</fullName>
    </recommendedName>
</protein>
<feature type="compositionally biased region" description="Basic and acidic residues" evidence="1">
    <location>
        <begin position="134"/>
        <end position="154"/>
    </location>
</feature>
<dbReference type="InterPro" id="IPR036249">
    <property type="entry name" value="Thioredoxin-like_sf"/>
</dbReference>
<dbReference type="EMBL" id="CP058595">
    <property type="protein sequence ID" value="QLG46487.1"/>
    <property type="molecule type" value="Genomic_DNA"/>
</dbReference>
<dbReference type="Proteomes" id="UP000509302">
    <property type="component" value="Chromosome"/>
</dbReference>
<accession>A0A7H9ASV1</accession>
<evidence type="ECO:0000256" key="1">
    <source>
        <dbReference type="SAM" id="MobiDB-lite"/>
    </source>
</evidence>
<proteinExistence type="predicted"/>
<reference evidence="2 3" key="1">
    <citation type="journal article" date="2006" name="Int. J. Syst. Evol. Microbiol.">
        <title>Costertonia aggregata gen. nov., sp. nov., a mesophilic marine bacterium of the family Flavobacteriaceae, isolated from a mature biofilm.</title>
        <authorList>
            <person name="Kwon K.K."/>
            <person name="Lee Y.K."/>
            <person name="Lee H.K."/>
        </authorList>
    </citation>
    <scope>NUCLEOTIDE SEQUENCE [LARGE SCALE GENOMIC DNA]</scope>
    <source>
        <strain evidence="2 3">KCCM 42265</strain>
    </source>
</reference>
<name>A0A7H9ASV1_9FLAO</name>
<evidence type="ECO:0008006" key="4">
    <source>
        <dbReference type="Google" id="ProtNLM"/>
    </source>
</evidence>
<dbReference type="Gene3D" id="3.40.30.10">
    <property type="entry name" value="Glutaredoxin"/>
    <property type="match status" value="1"/>
</dbReference>
<dbReference type="RefSeq" id="WP_179242766.1">
    <property type="nucleotide sequence ID" value="NZ_CP058595.1"/>
</dbReference>
<evidence type="ECO:0000313" key="2">
    <source>
        <dbReference type="EMBL" id="QLG46487.1"/>
    </source>
</evidence>
<organism evidence="2 3">
    <name type="scientific">Costertonia aggregata</name>
    <dbReference type="NCBI Taxonomy" id="343403"/>
    <lineage>
        <taxon>Bacteria</taxon>
        <taxon>Pseudomonadati</taxon>
        <taxon>Bacteroidota</taxon>
        <taxon>Flavobacteriia</taxon>
        <taxon>Flavobacteriales</taxon>
        <taxon>Flavobacteriaceae</taxon>
        <taxon>Costertonia</taxon>
    </lineage>
</organism>
<dbReference type="KEGG" id="cagg:HYG79_14405"/>